<accession>A0A918EFH4</accession>
<organism evidence="1 2">
    <name type="scientific">Saccharothrix coeruleofusca</name>
    <dbReference type="NCBI Taxonomy" id="33919"/>
    <lineage>
        <taxon>Bacteria</taxon>
        <taxon>Bacillati</taxon>
        <taxon>Actinomycetota</taxon>
        <taxon>Actinomycetes</taxon>
        <taxon>Pseudonocardiales</taxon>
        <taxon>Pseudonocardiaceae</taxon>
        <taxon>Saccharothrix</taxon>
    </lineage>
</organism>
<evidence type="ECO:0000313" key="1">
    <source>
        <dbReference type="EMBL" id="GGP65275.1"/>
    </source>
</evidence>
<evidence type="ECO:0000313" key="2">
    <source>
        <dbReference type="Proteomes" id="UP000639606"/>
    </source>
</evidence>
<dbReference type="EMBL" id="BMRG01000008">
    <property type="protein sequence ID" value="GGP65275.1"/>
    <property type="molecule type" value="Genomic_DNA"/>
</dbReference>
<sequence>MDGLELIERLRRQGGFRLLPLLGNTGQVAGVHLTRFLPGGHLDVIQV</sequence>
<dbReference type="Proteomes" id="UP000639606">
    <property type="component" value="Unassembled WGS sequence"/>
</dbReference>
<dbReference type="RefSeq" id="WP_189225034.1">
    <property type="nucleotide sequence ID" value="NZ_BMRG01000008.1"/>
</dbReference>
<proteinExistence type="predicted"/>
<name>A0A918EFH4_9PSEU</name>
<dbReference type="AlphaFoldDB" id="A0A918EFH4"/>
<protein>
    <submittedName>
        <fullName evidence="1">Uncharacterized protein</fullName>
    </submittedName>
</protein>
<comment type="caution">
    <text evidence="1">The sequence shown here is derived from an EMBL/GenBank/DDBJ whole genome shotgun (WGS) entry which is preliminary data.</text>
</comment>
<gene>
    <name evidence="1" type="ORF">GCM10010185_42540</name>
</gene>
<reference evidence="1" key="2">
    <citation type="submission" date="2020-09" db="EMBL/GenBank/DDBJ databases">
        <authorList>
            <person name="Sun Q."/>
            <person name="Ohkuma M."/>
        </authorList>
    </citation>
    <scope>NUCLEOTIDE SEQUENCE</scope>
    <source>
        <strain evidence="1">JCM 3313</strain>
    </source>
</reference>
<reference evidence="1" key="1">
    <citation type="journal article" date="2014" name="Int. J. Syst. Evol. Microbiol.">
        <title>Complete genome sequence of Corynebacterium casei LMG S-19264T (=DSM 44701T), isolated from a smear-ripened cheese.</title>
        <authorList>
            <consortium name="US DOE Joint Genome Institute (JGI-PGF)"/>
            <person name="Walter F."/>
            <person name="Albersmeier A."/>
            <person name="Kalinowski J."/>
            <person name="Ruckert C."/>
        </authorList>
    </citation>
    <scope>NUCLEOTIDE SEQUENCE</scope>
    <source>
        <strain evidence="1">JCM 3313</strain>
    </source>
</reference>
<keyword evidence="2" id="KW-1185">Reference proteome</keyword>